<name>A0A8S9JD40_BRACR</name>
<dbReference type="EMBL" id="QGKW02001660">
    <property type="protein sequence ID" value="KAF2579599.1"/>
    <property type="molecule type" value="Genomic_DNA"/>
</dbReference>
<gene>
    <name evidence="1" type="ORF">F2Q68_00002119</name>
</gene>
<dbReference type="Proteomes" id="UP000712281">
    <property type="component" value="Unassembled WGS sequence"/>
</dbReference>
<dbReference type="AlphaFoldDB" id="A0A8S9JD40"/>
<evidence type="ECO:0000313" key="2">
    <source>
        <dbReference type="Proteomes" id="UP000712281"/>
    </source>
</evidence>
<sequence length="66" mass="7320">MIFTQTGGLFNGIDWIRHVHLLARATFVSNKAYMYSKSPFQVGVETVCTPSLLSRLRSGGAETETQ</sequence>
<proteinExistence type="predicted"/>
<comment type="caution">
    <text evidence="1">The sequence shown here is derived from an EMBL/GenBank/DDBJ whole genome shotgun (WGS) entry which is preliminary data.</text>
</comment>
<reference evidence="1" key="1">
    <citation type="submission" date="2019-12" db="EMBL/GenBank/DDBJ databases">
        <title>Genome sequencing and annotation of Brassica cretica.</title>
        <authorList>
            <person name="Studholme D.J."/>
            <person name="Sarris P.F."/>
        </authorList>
    </citation>
    <scope>NUCLEOTIDE SEQUENCE</scope>
    <source>
        <strain evidence="1">PFS-001/15</strain>
        <tissue evidence="1">Leaf</tissue>
    </source>
</reference>
<protein>
    <submittedName>
        <fullName evidence="1">Uncharacterized protein</fullName>
    </submittedName>
</protein>
<organism evidence="1 2">
    <name type="scientific">Brassica cretica</name>
    <name type="common">Mustard</name>
    <dbReference type="NCBI Taxonomy" id="69181"/>
    <lineage>
        <taxon>Eukaryota</taxon>
        <taxon>Viridiplantae</taxon>
        <taxon>Streptophyta</taxon>
        <taxon>Embryophyta</taxon>
        <taxon>Tracheophyta</taxon>
        <taxon>Spermatophyta</taxon>
        <taxon>Magnoliopsida</taxon>
        <taxon>eudicotyledons</taxon>
        <taxon>Gunneridae</taxon>
        <taxon>Pentapetalae</taxon>
        <taxon>rosids</taxon>
        <taxon>malvids</taxon>
        <taxon>Brassicales</taxon>
        <taxon>Brassicaceae</taxon>
        <taxon>Brassiceae</taxon>
        <taxon>Brassica</taxon>
    </lineage>
</organism>
<evidence type="ECO:0000313" key="1">
    <source>
        <dbReference type="EMBL" id="KAF2579599.1"/>
    </source>
</evidence>
<accession>A0A8S9JD40</accession>